<dbReference type="EMBL" id="OZ020110">
    <property type="protein sequence ID" value="CAK9263176.1"/>
    <property type="molecule type" value="Genomic_DNA"/>
</dbReference>
<accession>A0ABP0WAH9</accession>
<gene>
    <name evidence="1" type="ORF">CSSPJE1EN1_LOCUS8654</name>
</gene>
<keyword evidence="2" id="KW-1185">Reference proteome</keyword>
<sequence length="113" mass="12230">MFSTDTIGFSHRRSPPATDGRTLCFQRTRSASAAVDVDYMDRIVSIAGAHCTAFFWIGVLKTVSPLAACARPVLRMAMALNLLGAAADRKQQTTHTAVAAKSTKFFLSSHIKL</sequence>
<proteinExistence type="predicted"/>
<organism evidence="1 2">
    <name type="scientific">Sphagnum jensenii</name>
    <dbReference type="NCBI Taxonomy" id="128206"/>
    <lineage>
        <taxon>Eukaryota</taxon>
        <taxon>Viridiplantae</taxon>
        <taxon>Streptophyta</taxon>
        <taxon>Embryophyta</taxon>
        <taxon>Bryophyta</taxon>
        <taxon>Sphagnophytina</taxon>
        <taxon>Sphagnopsida</taxon>
        <taxon>Sphagnales</taxon>
        <taxon>Sphagnaceae</taxon>
        <taxon>Sphagnum</taxon>
    </lineage>
</organism>
<protein>
    <submittedName>
        <fullName evidence="1">Uncharacterized protein</fullName>
    </submittedName>
</protein>
<evidence type="ECO:0000313" key="1">
    <source>
        <dbReference type="EMBL" id="CAK9263176.1"/>
    </source>
</evidence>
<dbReference type="Proteomes" id="UP001497444">
    <property type="component" value="Chromosome 15"/>
</dbReference>
<evidence type="ECO:0000313" key="2">
    <source>
        <dbReference type="Proteomes" id="UP001497444"/>
    </source>
</evidence>
<reference evidence="1" key="1">
    <citation type="submission" date="2024-02" db="EMBL/GenBank/DDBJ databases">
        <authorList>
            <consortium name="ELIXIR-Norway"/>
            <consortium name="Elixir Norway"/>
        </authorList>
    </citation>
    <scope>NUCLEOTIDE SEQUENCE</scope>
</reference>
<name>A0ABP0WAH9_9BRYO</name>